<keyword evidence="3" id="KW-1185">Reference proteome</keyword>
<dbReference type="PROSITE" id="PS50104">
    <property type="entry name" value="TIR"/>
    <property type="match status" value="1"/>
</dbReference>
<accession>A0A370DS43</accession>
<dbReference type="Pfam" id="PF13676">
    <property type="entry name" value="TIR_2"/>
    <property type="match status" value="1"/>
</dbReference>
<dbReference type="InterPro" id="IPR000157">
    <property type="entry name" value="TIR_dom"/>
</dbReference>
<dbReference type="GO" id="GO:0007165">
    <property type="term" value="P:signal transduction"/>
    <property type="evidence" value="ECO:0007669"/>
    <property type="project" value="InterPro"/>
</dbReference>
<feature type="domain" description="TIR" evidence="1">
    <location>
        <begin position="3"/>
        <end position="158"/>
    </location>
</feature>
<evidence type="ECO:0000313" key="2">
    <source>
        <dbReference type="EMBL" id="RDH87537.1"/>
    </source>
</evidence>
<reference evidence="2 3" key="1">
    <citation type="journal article" date="2018" name="ISME J.">
        <title>Endosymbiont genomes yield clues of tubeworm success.</title>
        <authorList>
            <person name="Li Y."/>
            <person name="Liles M.R."/>
            <person name="Halanych K.M."/>
        </authorList>
    </citation>
    <scope>NUCLEOTIDE SEQUENCE [LARGE SCALE GENOMIC DNA]</scope>
    <source>
        <strain evidence="2">A1462</strain>
    </source>
</reference>
<evidence type="ECO:0000313" key="3">
    <source>
        <dbReference type="Proteomes" id="UP000254771"/>
    </source>
</evidence>
<organism evidence="2 3">
    <name type="scientific">endosymbiont of Escarpia spicata</name>
    <dbReference type="NCBI Taxonomy" id="2200908"/>
    <lineage>
        <taxon>Bacteria</taxon>
        <taxon>Pseudomonadati</taxon>
        <taxon>Pseudomonadota</taxon>
        <taxon>Gammaproteobacteria</taxon>
        <taxon>sulfur-oxidizing symbionts</taxon>
    </lineage>
</organism>
<dbReference type="EMBL" id="QFXE01000005">
    <property type="protein sequence ID" value="RDH87537.1"/>
    <property type="molecule type" value="Genomic_DNA"/>
</dbReference>
<evidence type="ECO:0000259" key="1">
    <source>
        <dbReference type="PROSITE" id="PS50104"/>
    </source>
</evidence>
<comment type="caution">
    <text evidence="2">The sequence shown here is derived from an EMBL/GenBank/DDBJ whole genome shotgun (WGS) entry which is preliminary data.</text>
</comment>
<dbReference type="Gene3D" id="3.40.50.10140">
    <property type="entry name" value="Toll/interleukin-1 receptor homology (TIR) domain"/>
    <property type="match status" value="1"/>
</dbReference>
<protein>
    <recommendedName>
        <fullName evidence="1">TIR domain-containing protein</fullName>
    </recommendedName>
</protein>
<proteinExistence type="predicted"/>
<dbReference type="InterPro" id="IPR035897">
    <property type="entry name" value="Toll_tir_struct_dom_sf"/>
</dbReference>
<dbReference type="Proteomes" id="UP000254771">
    <property type="component" value="Unassembled WGS sequence"/>
</dbReference>
<sequence length="327" mass="37995">MSREINIFVSYSHRDDDWHERLIAFLDSLKFTRLKAQDLKSGNLYQNARFHYRAWSDKQIDLGSNWKPEIEDAIRQARVAVLLVSTDFLASEFILEQELPLLIDRSNSGELAIFPLIIRPCLWRETAWLQEIQIFDAGQAMSELPKHEWEKKLVEFSLRIDEQLESERSGQELVDEEPESIEEIFTSSAVDQPVYKAPLQEKNASGNEFHTWNGVRKLIDESGFCETGEYVVDGVLLFRTVKQRTWLAVTQRQLFCVLDGEKTRKRGRLIQWHESLSQNLPVRARDRANAQTGLLNVGTHVNWLYSKRLHKSPGELEEQVTKLLENA</sequence>
<name>A0A370DS43_9GAMM</name>
<gene>
    <name evidence="2" type="ORF">DIZ78_02905</name>
</gene>
<dbReference type="SUPFAM" id="SSF52200">
    <property type="entry name" value="Toll/Interleukin receptor TIR domain"/>
    <property type="match status" value="1"/>
</dbReference>
<dbReference type="AlphaFoldDB" id="A0A370DS43"/>